<organism evidence="2 3">
    <name type="scientific">Nitrosomonas ureae</name>
    <dbReference type="NCBI Taxonomy" id="44577"/>
    <lineage>
        <taxon>Bacteria</taxon>
        <taxon>Pseudomonadati</taxon>
        <taxon>Pseudomonadota</taxon>
        <taxon>Betaproteobacteria</taxon>
        <taxon>Nitrosomonadales</taxon>
        <taxon>Nitrosomonadaceae</taxon>
        <taxon>Nitrosomonas</taxon>
    </lineage>
</organism>
<dbReference type="PANTHER" id="PTHR32182:SF22">
    <property type="entry name" value="ATP-DEPENDENT ENDONUCLEASE, OLD FAMILY-RELATED"/>
    <property type="match status" value="1"/>
</dbReference>
<protein>
    <submittedName>
        <fullName evidence="2">Predicted ATPase</fullName>
    </submittedName>
</protein>
<dbReference type="AlphaFoldDB" id="A0A1H5SHE5"/>
<dbReference type="InterPro" id="IPR014555">
    <property type="entry name" value="RecF-like"/>
</dbReference>
<dbReference type="CDD" id="cd00267">
    <property type="entry name" value="ABC_ATPase"/>
    <property type="match status" value="1"/>
</dbReference>
<proteinExistence type="predicted"/>
<evidence type="ECO:0000259" key="1">
    <source>
        <dbReference type="Pfam" id="PF13304"/>
    </source>
</evidence>
<evidence type="ECO:0000313" key="3">
    <source>
        <dbReference type="Proteomes" id="UP000236753"/>
    </source>
</evidence>
<dbReference type="OrthoDB" id="9815944at2"/>
<dbReference type="GO" id="GO:0016887">
    <property type="term" value="F:ATP hydrolysis activity"/>
    <property type="evidence" value="ECO:0007669"/>
    <property type="project" value="InterPro"/>
</dbReference>
<reference evidence="2 3" key="1">
    <citation type="submission" date="2016-10" db="EMBL/GenBank/DDBJ databases">
        <authorList>
            <person name="de Groot N.N."/>
        </authorList>
    </citation>
    <scope>NUCLEOTIDE SEQUENCE [LARGE SCALE GENOMIC DNA]</scope>
    <source>
        <strain evidence="2 3">Nm13</strain>
    </source>
</reference>
<name>A0A1H5SHE5_9PROT</name>
<gene>
    <name evidence="2" type="ORF">SAMN05216334_102155</name>
</gene>
<dbReference type="EMBL" id="FNUX01000002">
    <property type="protein sequence ID" value="SEF49167.1"/>
    <property type="molecule type" value="Genomic_DNA"/>
</dbReference>
<dbReference type="Gene3D" id="3.40.50.300">
    <property type="entry name" value="P-loop containing nucleotide triphosphate hydrolases"/>
    <property type="match status" value="2"/>
</dbReference>
<evidence type="ECO:0000313" key="2">
    <source>
        <dbReference type="EMBL" id="SEF49167.1"/>
    </source>
</evidence>
<dbReference type="Proteomes" id="UP000236753">
    <property type="component" value="Unassembled WGS sequence"/>
</dbReference>
<accession>A0A1H5SHE5</accession>
<feature type="domain" description="ATPase AAA-type core" evidence="1">
    <location>
        <begin position="32"/>
        <end position="317"/>
    </location>
</feature>
<sequence length="366" mass="41430">MSITERHSLNRITLSGYKSIRELKSFRLNNGLNVLIGANGSGKSNFIRFFEMLGHMFDPNKGLQNYVSTRGRADAFLFRGMKITPELDAHLEFGRNEYRFTLRAADDRSLFFAHESTPFSGPKYGPIINDQGSGHVESALIRRKNLSASEQWVVNTIHDWRVYHFHDTSPSAPVMGPCNVVDNDVLHGNAANLSAFLMNMEKSHPNHFAQIEETVRQVAPFFGAFVLKEISNGQTQLLWKDRYSDLLYYPHQLSDGTLRYICLATLLLQPNPASTLIIDEPELGLHPYAIKLLASLLHEASQHAQLIVSTQSSLLLDELTPEQVIVVNQKDGESVLERQDPNRLKDWLEEYTLGQLWEKNELGGQP</sequence>
<dbReference type="GO" id="GO:0000731">
    <property type="term" value="P:DNA synthesis involved in DNA repair"/>
    <property type="evidence" value="ECO:0007669"/>
    <property type="project" value="TreeGrafter"/>
</dbReference>
<dbReference type="InterPro" id="IPR003959">
    <property type="entry name" value="ATPase_AAA_core"/>
</dbReference>
<dbReference type="PANTHER" id="PTHR32182">
    <property type="entry name" value="DNA REPLICATION AND REPAIR PROTEIN RECF"/>
    <property type="match status" value="1"/>
</dbReference>
<dbReference type="SUPFAM" id="SSF52540">
    <property type="entry name" value="P-loop containing nucleoside triphosphate hydrolases"/>
    <property type="match status" value="1"/>
</dbReference>
<dbReference type="InterPro" id="IPR027417">
    <property type="entry name" value="P-loop_NTPase"/>
</dbReference>
<dbReference type="Pfam" id="PF13304">
    <property type="entry name" value="AAA_21"/>
    <property type="match status" value="1"/>
</dbReference>
<dbReference type="GO" id="GO:0005524">
    <property type="term" value="F:ATP binding"/>
    <property type="evidence" value="ECO:0007669"/>
    <property type="project" value="InterPro"/>
</dbReference>
<dbReference type="PIRSF" id="PIRSF029347">
    <property type="entry name" value="RecF"/>
    <property type="match status" value="1"/>
</dbReference>
<dbReference type="GO" id="GO:0006302">
    <property type="term" value="P:double-strand break repair"/>
    <property type="evidence" value="ECO:0007669"/>
    <property type="project" value="TreeGrafter"/>
</dbReference>